<dbReference type="SMART" id="SM00512">
    <property type="entry name" value="Skp1"/>
    <property type="match status" value="2"/>
</dbReference>
<gene>
    <name evidence="5" type="primary">LOC119634854</name>
</gene>
<feature type="domain" description="SKP1 component POZ" evidence="3">
    <location>
        <begin position="149"/>
        <end position="211"/>
    </location>
</feature>
<feature type="domain" description="SKP1 component POZ" evidence="3">
    <location>
        <begin position="4"/>
        <end position="64"/>
    </location>
</feature>
<proteinExistence type="inferred from homology"/>
<dbReference type="InterPro" id="IPR036296">
    <property type="entry name" value="SKP1-like_dim_sf"/>
</dbReference>
<evidence type="ECO:0000313" key="5">
    <source>
        <dbReference type="RefSeq" id="XP_037885190.1"/>
    </source>
</evidence>
<name>A0A8U0WJP8_9MUSC</name>
<dbReference type="FunFam" id="3.30.710.10:FF:000124">
    <property type="entry name" value="Protein CBG09126"/>
    <property type="match status" value="2"/>
</dbReference>
<keyword evidence="2" id="KW-0833">Ubl conjugation pathway</keyword>
<comment type="similarity">
    <text evidence="1">Belongs to the SKP1 family.</text>
</comment>
<sequence>MPDIRLESSDNETFIVDIQVAKCSDTIKTMLKDHEIYDCKTSIPLPNVNSAILRKILEWACYHKEHVSTDKQKPTDMLAWEADFLNICQVDLCELISAANYLNVGDLLDAAYEKVKKMLGGDKIPKEIREMLRIREDSYEELRLEKMPYIHFESSDNEIFIVDKQVGKHAGFGVTMWECEWMKGLENIDVLAPNVNSAILRKVLQWACYHKEHAYEGFEEPADMLAWEADFLNICQVDLFELISGANALNVGDLFYAACEKMDKMLGGKMPEEIREMLRTREEQEAAEAEWLEEISQPEPIW</sequence>
<accession>A0A8U0WJP8</accession>
<dbReference type="InterPro" id="IPR011333">
    <property type="entry name" value="SKP1/BTB/POZ_sf"/>
</dbReference>
<dbReference type="GO" id="GO:0006511">
    <property type="term" value="P:ubiquitin-dependent protein catabolic process"/>
    <property type="evidence" value="ECO:0007669"/>
    <property type="project" value="InterPro"/>
</dbReference>
<reference evidence="5" key="1">
    <citation type="submission" date="2025-08" db="UniProtKB">
        <authorList>
            <consortium name="RefSeq"/>
        </authorList>
    </citation>
    <scope>IDENTIFICATION</scope>
    <source>
        <tissue evidence="5">Whole body pupa</tissue>
    </source>
</reference>
<dbReference type="RefSeq" id="XP_037885190.1">
    <property type="nucleotide sequence ID" value="XM_038029262.1"/>
</dbReference>
<evidence type="ECO:0000313" key="4">
    <source>
        <dbReference type="Proteomes" id="UP000092443"/>
    </source>
</evidence>
<dbReference type="InterPro" id="IPR016073">
    <property type="entry name" value="Skp1_comp_POZ"/>
</dbReference>
<dbReference type="SUPFAM" id="SSF54695">
    <property type="entry name" value="POZ domain"/>
    <property type="match status" value="2"/>
</dbReference>
<organism evidence="4 5">
    <name type="scientific">Glossina fuscipes</name>
    <dbReference type="NCBI Taxonomy" id="7396"/>
    <lineage>
        <taxon>Eukaryota</taxon>
        <taxon>Metazoa</taxon>
        <taxon>Ecdysozoa</taxon>
        <taxon>Arthropoda</taxon>
        <taxon>Hexapoda</taxon>
        <taxon>Insecta</taxon>
        <taxon>Pterygota</taxon>
        <taxon>Neoptera</taxon>
        <taxon>Endopterygota</taxon>
        <taxon>Diptera</taxon>
        <taxon>Brachycera</taxon>
        <taxon>Muscomorpha</taxon>
        <taxon>Hippoboscoidea</taxon>
        <taxon>Glossinidae</taxon>
        <taxon>Glossina</taxon>
    </lineage>
</organism>
<evidence type="ECO:0000256" key="2">
    <source>
        <dbReference type="ARBA" id="ARBA00022786"/>
    </source>
</evidence>
<protein>
    <submittedName>
        <fullName evidence="5">Uncharacterized protein LOC119634854</fullName>
    </submittedName>
</protein>
<evidence type="ECO:0000256" key="1">
    <source>
        <dbReference type="ARBA" id="ARBA00009993"/>
    </source>
</evidence>
<dbReference type="AlphaFoldDB" id="A0A8U0WJP8"/>
<dbReference type="InterPro" id="IPR016897">
    <property type="entry name" value="SKP1"/>
</dbReference>
<dbReference type="SUPFAM" id="SSF81382">
    <property type="entry name" value="Skp1 dimerisation domain-like"/>
    <property type="match status" value="2"/>
</dbReference>
<dbReference type="Gene3D" id="3.30.710.10">
    <property type="entry name" value="Potassium Channel Kv1.1, Chain A"/>
    <property type="match status" value="2"/>
</dbReference>
<dbReference type="KEGG" id="gfs:119634854"/>
<dbReference type="InterPro" id="IPR001232">
    <property type="entry name" value="SKP1-like"/>
</dbReference>
<dbReference type="Pfam" id="PF03931">
    <property type="entry name" value="Skp1_POZ"/>
    <property type="match status" value="2"/>
</dbReference>
<dbReference type="Proteomes" id="UP000092443">
    <property type="component" value="Unplaced"/>
</dbReference>
<evidence type="ECO:0000259" key="3">
    <source>
        <dbReference type="Pfam" id="PF03931"/>
    </source>
</evidence>
<dbReference type="PANTHER" id="PTHR11165">
    <property type="entry name" value="SKP1"/>
    <property type="match status" value="1"/>
</dbReference>
<keyword evidence="4" id="KW-1185">Reference proteome</keyword>
<dbReference type="GeneID" id="119634854"/>